<sequence>MNAAIPPPPFLQCPGVPPIPWRQWRPVLQVYIDAAARDATPEHKKALLLNALGYEGLNRFLRAVDEEQQPGADRETPDDAYNATLDLLERVFNPSQHPACVRTQFKFLRQRPDETAVEFSTSAEASQVMRIRSGGRVSRIRPDSYGHFLPAPTTCIFQDGE</sequence>
<evidence type="ECO:0000313" key="2">
    <source>
        <dbReference type="Proteomes" id="UP000821845"/>
    </source>
</evidence>
<dbReference type="Proteomes" id="UP000821845">
    <property type="component" value="Chromosome 6"/>
</dbReference>
<gene>
    <name evidence="1" type="ORF">HPB50_021760</name>
</gene>
<reference evidence="1" key="1">
    <citation type="submission" date="2020-05" db="EMBL/GenBank/DDBJ databases">
        <title>Large-scale comparative analyses of tick genomes elucidate their genetic diversity and vector capacities.</title>
        <authorList>
            <person name="Jia N."/>
            <person name="Wang J."/>
            <person name="Shi W."/>
            <person name="Du L."/>
            <person name="Sun Y."/>
            <person name="Zhan W."/>
            <person name="Jiang J."/>
            <person name="Wang Q."/>
            <person name="Zhang B."/>
            <person name="Ji P."/>
            <person name="Sakyi L.B."/>
            <person name="Cui X."/>
            <person name="Yuan T."/>
            <person name="Jiang B."/>
            <person name="Yang W."/>
            <person name="Lam T.T.-Y."/>
            <person name="Chang Q."/>
            <person name="Ding S."/>
            <person name="Wang X."/>
            <person name="Zhu J."/>
            <person name="Ruan X."/>
            <person name="Zhao L."/>
            <person name="Wei J."/>
            <person name="Que T."/>
            <person name="Du C."/>
            <person name="Cheng J."/>
            <person name="Dai P."/>
            <person name="Han X."/>
            <person name="Huang E."/>
            <person name="Gao Y."/>
            <person name="Liu J."/>
            <person name="Shao H."/>
            <person name="Ye R."/>
            <person name="Li L."/>
            <person name="Wei W."/>
            <person name="Wang X."/>
            <person name="Wang C."/>
            <person name="Yang T."/>
            <person name="Huo Q."/>
            <person name="Li W."/>
            <person name="Guo W."/>
            <person name="Chen H."/>
            <person name="Zhou L."/>
            <person name="Ni X."/>
            <person name="Tian J."/>
            <person name="Zhou Y."/>
            <person name="Sheng Y."/>
            <person name="Liu T."/>
            <person name="Pan Y."/>
            <person name="Xia L."/>
            <person name="Li J."/>
            <person name="Zhao F."/>
            <person name="Cao W."/>
        </authorList>
    </citation>
    <scope>NUCLEOTIDE SEQUENCE</scope>
    <source>
        <strain evidence="1">Hyas-2018</strain>
    </source>
</reference>
<name>A0ACB7S2H2_HYAAI</name>
<evidence type="ECO:0000313" key="1">
    <source>
        <dbReference type="EMBL" id="KAH6928930.1"/>
    </source>
</evidence>
<dbReference type="EMBL" id="CM023486">
    <property type="protein sequence ID" value="KAH6928930.1"/>
    <property type="molecule type" value="Genomic_DNA"/>
</dbReference>
<organism evidence="1 2">
    <name type="scientific">Hyalomma asiaticum</name>
    <name type="common">Tick</name>
    <dbReference type="NCBI Taxonomy" id="266040"/>
    <lineage>
        <taxon>Eukaryota</taxon>
        <taxon>Metazoa</taxon>
        <taxon>Ecdysozoa</taxon>
        <taxon>Arthropoda</taxon>
        <taxon>Chelicerata</taxon>
        <taxon>Arachnida</taxon>
        <taxon>Acari</taxon>
        <taxon>Parasitiformes</taxon>
        <taxon>Ixodida</taxon>
        <taxon>Ixodoidea</taxon>
        <taxon>Ixodidae</taxon>
        <taxon>Hyalomminae</taxon>
        <taxon>Hyalomma</taxon>
    </lineage>
</organism>
<proteinExistence type="predicted"/>
<keyword evidence="2" id="KW-1185">Reference proteome</keyword>
<protein>
    <submittedName>
        <fullName evidence="1">Uncharacterized protein</fullName>
    </submittedName>
</protein>
<comment type="caution">
    <text evidence="1">The sequence shown here is derived from an EMBL/GenBank/DDBJ whole genome shotgun (WGS) entry which is preliminary data.</text>
</comment>
<accession>A0ACB7S2H2</accession>